<sequence>MSTQVEQSASDGWKPQGWRMPFRCKRCTEETKKKCTPDSTAGSCTRCLRRKQTCELDEEKVSKYLARPEHHKTDDMETFLFNNANRNGQGHIVDTSGAGAQGSANSIYLNSFQAPTVYGPGLSSYTSYVPPDYSYGYEPHVTQPYNQASDPQISVQGSIGSDMTKPTWTDQITGKTYYKCMRCQTDPMTPCVPDNAFSKRKLDKADCSSCGVDMSRAELIGYTMGFMIVADIVPSYRTSPKQCGDQAGRNSNWMGCLQSIP</sequence>
<proteinExistence type="predicted"/>
<dbReference type="EMBL" id="KI894009">
    <property type="protein sequence ID" value="OCF50740.1"/>
    <property type="molecule type" value="Genomic_DNA"/>
</dbReference>
<reference evidence="1" key="2">
    <citation type="submission" date="2016-07" db="EMBL/GenBank/DDBJ databases">
        <title>Evolution of pathogenesis and genome organization in the Tremellales.</title>
        <authorList>
            <person name="Cuomo C."/>
            <person name="Litvintseva A."/>
            <person name="Heitman J."/>
            <person name="Chen Y."/>
            <person name="Sun S."/>
            <person name="Springer D."/>
            <person name="Dromer F."/>
            <person name="Young S."/>
            <person name="Zeng Q."/>
            <person name="Chapman S."/>
            <person name="Gujja S."/>
            <person name="Saif S."/>
            <person name="Birren B."/>
        </authorList>
    </citation>
    <scope>NUCLEOTIDE SEQUENCE</scope>
    <source>
        <strain evidence="1">CBS 10737</strain>
    </source>
</reference>
<reference evidence="1" key="1">
    <citation type="submission" date="2013-07" db="EMBL/GenBank/DDBJ databases">
        <title>The Genome Sequence of Cryptococcus pinus CBS10737.</title>
        <authorList>
            <consortium name="The Broad Institute Genome Sequencing Platform"/>
            <person name="Cuomo C."/>
            <person name="Litvintseva A."/>
            <person name="Chen Y."/>
            <person name="Heitman J."/>
            <person name="Sun S."/>
            <person name="Springer D."/>
            <person name="Dromer F."/>
            <person name="Young S.K."/>
            <person name="Zeng Q."/>
            <person name="Gargeya S."/>
            <person name="Fitzgerald M."/>
            <person name="Abouelleil A."/>
            <person name="Alvarado L."/>
            <person name="Berlin A.M."/>
            <person name="Chapman S.B."/>
            <person name="Dewar J."/>
            <person name="Goldberg J."/>
            <person name="Griggs A."/>
            <person name="Gujja S."/>
            <person name="Hansen M."/>
            <person name="Howarth C."/>
            <person name="Imamovic A."/>
            <person name="Larimer J."/>
            <person name="McCowan C."/>
            <person name="Murphy C."/>
            <person name="Pearson M."/>
            <person name="Priest M."/>
            <person name="Roberts A."/>
            <person name="Saif S."/>
            <person name="Shea T."/>
            <person name="Sykes S."/>
            <person name="Wortman J."/>
            <person name="Nusbaum C."/>
            <person name="Birren B."/>
        </authorList>
    </citation>
    <scope>NUCLEOTIDE SEQUENCE [LARGE SCALE GENOMIC DNA]</scope>
    <source>
        <strain evidence="1">CBS 10737</strain>
    </source>
</reference>
<organism evidence="1">
    <name type="scientific">Kwoniella pini CBS 10737</name>
    <dbReference type="NCBI Taxonomy" id="1296096"/>
    <lineage>
        <taxon>Eukaryota</taxon>
        <taxon>Fungi</taxon>
        <taxon>Dikarya</taxon>
        <taxon>Basidiomycota</taxon>
        <taxon>Agaricomycotina</taxon>
        <taxon>Tremellomycetes</taxon>
        <taxon>Tremellales</taxon>
        <taxon>Cryptococcaceae</taxon>
        <taxon>Kwoniella</taxon>
    </lineage>
</organism>
<name>A0A1B9I5D9_9TREE</name>
<accession>A0A1B9I5D9</accession>
<evidence type="ECO:0000313" key="1">
    <source>
        <dbReference type="EMBL" id="OCF50740.1"/>
    </source>
</evidence>
<gene>
    <name evidence="1" type="ORF">I206_02796</name>
</gene>
<dbReference type="AlphaFoldDB" id="A0A1B9I5D9"/>
<protein>
    <submittedName>
        <fullName evidence="1">Uncharacterized protein</fullName>
    </submittedName>
</protein>